<proteinExistence type="predicted"/>
<dbReference type="OrthoDB" id="3749299at2759"/>
<organism evidence="1 2">
    <name type="scientific">Decorospora gaudefroyi</name>
    <dbReference type="NCBI Taxonomy" id="184978"/>
    <lineage>
        <taxon>Eukaryota</taxon>
        <taxon>Fungi</taxon>
        <taxon>Dikarya</taxon>
        <taxon>Ascomycota</taxon>
        <taxon>Pezizomycotina</taxon>
        <taxon>Dothideomycetes</taxon>
        <taxon>Pleosporomycetidae</taxon>
        <taxon>Pleosporales</taxon>
        <taxon>Pleosporineae</taxon>
        <taxon>Pleosporaceae</taxon>
        <taxon>Decorospora</taxon>
    </lineage>
</organism>
<reference evidence="1" key="1">
    <citation type="submission" date="2020-01" db="EMBL/GenBank/DDBJ databases">
        <authorList>
            <consortium name="DOE Joint Genome Institute"/>
            <person name="Haridas S."/>
            <person name="Albert R."/>
            <person name="Binder M."/>
            <person name="Bloem J."/>
            <person name="Labutti K."/>
            <person name="Salamov A."/>
            <person name="Andreopoulos B."/>
            <person name="Baker S.E."/>
            <person name="Barry K."/>
            <person name="Bills G."/>
            <person name="Bluhm B.H."/>
            <person name="Cannon C."/>
            <person name="Castanera R."/>
            <person name="Culley D.E."/>
            <person name="Daum C."/>
            <person name="Ezra D."/>
            <person name="Gonzalez J.B."/>
            <person name="Henrissat B."/>
            <person name="Kuo A."/>
            <person name="Liang C."/>
            <person name="Lipzen A."/>
            <person name="Lutzoni F."/>
            <person name="Magnuson J."/>
            <person name="Mondo S."/>
            <person name="Nolan M."/>
            <person name="Ohm R."/>
            <person name="Pangilinan J."/>
            <person name="Park H.-J."/>
            <person name="Ramirez L."/>
            <person name="Alfaro M."/>
            <person name="Sun H."/>
            <person name="Tritt A."/>
            <person name="Yoshinaga Y."/>
            <person name="Zwiers L.-H."/>
            <person name="Turgeon B.G."/>
            <person name="Goodwin S.B."/>
            <person name="Spatafora J.W."/>
            <person name="Crous P.W."/>
            <person name="Grigoriev I.V."/>
        </authorList>
    </citation>
    <scope>NUCLEOTIDE SEQUENCE</scope>
    <source>
        <strain evidence="1">P77</strain>
    </source>
</reference>
<sequence length="169" mass="18617">MHPLSGPLKLTVLDAISAAATPDLTICLTPTAKHYPLNGDFLFCFKISILSHSDDIITICIYQTPLKGLQGLGEVVHTVDQNSGHEVERSYKVSCWGFDGPLILPDVMFEDFVLGLPYERMFWLEGYNEVTGNGRGLRVFEPERRYKVRVTEALRGRFDGGGGGGGGRV</sequence>
<dbReference type="EMBL" id="ML975306">
    <property type="protein sequence ID" value="KAF1834182.1"/>
    <property type="molecule type" value="Genomic_DNA"/>
</dbReference>
<dbReference type="AlphaFoldDB" id="A0A6A5KFV2"/>
<gene>
    <name evidence="1" type="ORF">BDW02DRAFT_598423</name>
</gene>
<protein>
    <submittedName>
        <fullName evidence="1">Uncharacterized protein</fullName>
    </submittedName>
</protein>
<keyword evidence="2" id="KW-1185">Reference proteome</keyword>
<evidence type="ECO:0000313" key="2">
    <source>
        <dbReference type="Proteomes" id="UP000800040"/>
    </source>
</evidence>
<dbReference type="Proteomes" id="UP000800040">
    <property type="component" value="Unassembled WGS sequence"/>
</dbReference>
<accession>A0A6A5KFV2</accession>
<name>A0A6A5KFV2_9PLEO</name>
<evidence type="ECO:0000313" key="1">
    <source>
        <dbReference type="EMBL" id="KAF1834182.1"/>
    </source>
</evidence>